<dbReference type="Pfam" id="PF00753">
    <property type="entry name" value="Lactamase_B"/>
    <property type="match status" value="1"/>
</dbReference>
<keyword evidence="3" id="KW-1185">Reference proteome</keyword>
<dbReference type="SUPFAM" id="SSF56281">
    <property type="entry name" value="Metallo-hydrolase/oxidoreductase"/>
    <property type="match status" value="1"/>
</dbReference>
<proteinExistence type="predicted"/>
<dbReference type="SMART" id="SM00849">
    <property type="entry name" value="Lactamase_B"/>
    <property type="match status" value="1"/>
</dbReference>
<dbReference type="InterPro" id="IPR050855">
    <property type="entry name" value="NDM-1-like"/>
</dbReference>
<sequence length="238" mass="26398">MRVTRTGNIQQLSFMPRIFPINCYLVEEDDYLTLVDTAMAFSKEGILETAKKTEKPIKHIILTHAHTDHVGGLDKLKKSLPEATVHLPKRELKLLHGDRTLKDEEENFPIKGGLPKRLRTKPDKLLYDGDRIGSLKALSVPGHTPGMMAFLDVRTNTLIAGDAFQTKGGLAVAGVVRRSFPFPAWATWNKRAACVSAERLIALKPSVLAVGHGPLLDEPLEEMKKALIEAHEALQNNE</sequence>
<protein>
    <submittedName>
        <fullName evidence="2">MBL fold metallo-hydrolase</fullName>
    </submittedName>
</protein>
<dbReference type="RefSeq" id="WP_147802584.1">
    <property type="nucleotide sequence ID" value="NZ_CP144914.1"/>
</dbReference>
<reference evidence="2 3" key="1">
    <citation type="submission" date="2024-01" db="EMBL/GenBank/DDBJ databases">
        <title>Complete Genome Sequence of Alkalicoccus halolimnae BZ-SZ-XJ29T, a Moderately Halophilic Bacterium Isolated from a Salt Lake.</title>
        <authorList>
            <person name="Zhao B."/>
        </authorList>
    </citation>
    <scope>NUCLEOTIDE SEQUENCE [LARGE SCALE GENOMIC DNA]</scope>
    <source>
        <strain evidence="2 3">BZ-SZ-XJ29</strain>
    </source>
</reference>
<dbReference type="InterPro" id="IPR001279">
    <property type="entry name" value="Metallo-B-lactamas"/>
</dbReference>
<dbReference type="Gene3D" id="3.60.15.10">
    <property type="entry name" value="Ribonuclease Z/Hydroxyacylglutathione hydrolase-like"/>
    <property type="match status" value="1"/>
</dbReference>
<dbReference type="Proteomes" id="UP000321816">
    <property type="component" value="Chromosome"/>
</dbReference>
<evidence type="ECO:0000259" key="1">
    <source>
        <dbReference type="SMART" id="SM00849"/>
    </source>
</evidence>
<dbReference type="AlphaFoldDB" id="A0A5C7FKH8"/>
<feature type="domain" description="Metallo-beta-lactamase" evidence="1">
    <location>
        <begin position="20"/>
        <end position="212"/>
    </location>
</feature>
<dbReference type="PANTHER" id="PTHR42951">
    <property type="entry name" value="METALLO-BETA-LACTAMASE DOMAIN-CONTAINING"/>
    <property type="match status" value="1"/>
</dbReference>
<dbReference type="OrthoDB" id="9802248at2"/>
<gene>
    <name evidence="2" type="ORF">FTX54_016405</name>
</gene>
<dbReference type="InterPro" id="IPR036866">
    <property type="entry name" value="RibonucZ/Hydroxyglut_hydro"/>
</dbReference>
<name>A0A5C7FKH8_9BACI</name>
<dbReference type="EMBL" id="CP144914">
    <property type="protein sequence ID" value="WWD79952.1"/>
    <property type="molecule type" value="Genomic_DNA"/>
</dbReference>
<accession>A0A5C7FKH8</accession>
<dbReference type="CDD" id="cd07721">
    <property type="entry name" value="yflN-like_MBL-fold"/>
    <property type="match status" value="1"/>
</dbReference>
<dbReference type="KEGG" id="ahal:FTX54_016405"/>
<evidence type="ECO:0000313" key="3">
    <source>
        <dbReference type="Proteomes" id="UP000321816"/>
    </source>
</evidence>
<dbReference type="PANTHER" id="PTHR42951:SF9">
    <property type="entry name" value="METAL-DEPENDENT HYDROLASE"/>
    <property type="match status" value="1"/>
</dbReference>
<organism evidence="2 3">
    <name type="scientific">Alkalicoccus halolimnae</name>
    <dbReference type="NCBI Taxonomy" id="1667239"/>
    <lineage>
        <taxon>Bacteria</taxon>
        <taxon>Bacillati</taxon>
        <taxon>Bacillota</taxon>
        <taxon>Bacilli</taxon>
        <taxon>Bacillales</taxon>
        <taxon>Bacillaceae</taxon>
        <taxon>Alkalicoccus</taxon>
    </lineage>
</organism>
<evidence type="ECO:0000313" key="2">
    <source>
        <dbReference type="EMBL" id="WWD79952.1"/>
    </source>
</evidence>